<keyword evidence="1" id="KW-0812">Transmembrane</keyword>
<dbReference type="AlphaFoldDB" id="A0A5A9GDA5"/>
<reference evidence="2 3" key="1">
    <citation type="submission" date="2019-08" db="EMBL/GenBank/DDBJ databases">
        <authorList>
            <person name="Grouzdev D."/>
            <person name="Tikhonova E."/>
            <person name="Kravchenko I."/>
        </authorList>
    </citation>
    <scope>NUCLEOTIDE SEQUENCE [LARGE SCALE GENOMIC DNA]</scope>
    <source>
        <strain evidence="2 3">59b</strain>
    </source>
</reference>
<comment type="caution">
    <text evidence="2">The sequence shown here is derived from an EMBL/GenBank/DDBJ whole genome shotgun (WGS) entry which is preliminary data.</text>
</comment>
<evidence type="ECO:0000313" key="2">
    <source>
        <dbReference type="EMBL" id="KAA0592443.1"/>
    </source>
</evidence>
<proteinExistence type="predicted"/>
<dbReference type="RefSeq" id="WP_149234425.1">
    <property type="nucleotide sequence ID" value="NZ_JALJXJ010000019.1"/>
</dbReference>
<keyword evidence="1" id="KW-0472">Membrane</keyword>
<accession>A0A5A9GDA5</accession>
<feature type="transmembrane region" description="Helical" evidence="1">
    <location>
        <begin position="122"/>
        <end position="141"/>
    </location>
</feature>
<keyword evidence="3" id="KW-1185">Reference proteome</keyword>
<dbReference type="OrthoDB" id="7308025at2"/>
<gene>
    <name evidence="2" type="ORF">FZ942_28440</name>
</gene>
<dbReference type="EMBL" id="VTTN01000016">
    <property type="protein sequence ID" value="KAA0592443.1"/>
    <property type="molecule type" value="Genomic_DNA"/>
</dbReference>
<sequence length="144" mass="15556">MAPELRGFFCDTRANFSISCVEFADWWCAWEVVFSPIPAGNLQQAINPLAVKQKTHSGDLGRPRWPSLCQMGALIGIGNFTGSALLNTDRSTLSGANAMAGPFRKVGTELPKAGTSRGMGRPAMWSILGILAVLALLLLFFPTW</sequence>
<name>A0A5A9GDA5_AZOLI</name>
<keyword evidence="1" id="KW-1133">Transmembrane helix</keyword>
<evidence type="ECO:0000256" key="1">
    <source>
        <dbReference type="SAM" id="Phobius"/>
    </source>
</evidence>
<organism evidence="2 3">
    <name type="scientific">Azospirillum lipoferum</name>
    <dbReference type="NCBI Taxonomy" id="193"/>
    <lineage>
        <taxon>Bacteria</taxon>
        <taxon>Pseudomonadati</taxon>
        <taxon>Pseudomonadota</taxon>
        <taxon>Alphaproteobacteria</taxon>
        <taxon>Rhodospirillales</taxon>
        <taxon>Azospirillaceae</taxon>
        <taxon>Azospirillum</taxon>
    </lineage>
</organism>
<evidence type="ECO:0000313" key="3">
    <source>
        <dbReference type="Proteomes" id="UP000324927"/>
    </source>
</evidence>
<protein>
    <submittedName>
        <fullName evidence="2">Uncharacterized protein</fullName>
    </submittedName>
</protein>
<dbReference type="Proteomes" id="UP000324927">
    <property type="component" value="Unassembled WGS sequence"/>
</dbReference>